<keyword evidence="7" id="KW-0411">Iron-sulfur</keyword>
<evidence type="ECO:0000313" key="9">
    <source>
        <dbReference type="EMBL" id="PIU02395.1"/>
    </source>
</evidence>
<dbReference type="Pfam" id="PF04055">
    <property type="entry name" value="Radical_SAM"/>
    <property type="match status" value="1"/>
</dbReference>
<dbReference type="PROSITE" id="PS51918">
    <property type="entry name" value="RADICAL_SAM"/>
    <property type="match status" value="1"/>
</dbReference>
<dbReference type="CDD" id="cd01335">
    <property type="entry name" value="Radical_SAM"/>
    <property type="match status" value="1"/>
</dbReference>
<dbReference type="SFLD" id="SFLDG01067">
    <property type="entry name" value="SPASM/twitch_domain_containing"/>
    <property type="match status" value="1"/>
</dbReference>
<dbReference type="Gene3D" id="3.20.20.70">
    <property type="entry name" value="Aldolase class I"/>
    <property type="match status" value="1"/>
</dbReference>
<organism evidence="9 10">
    <name type="scientific">Candidatus Shapirobacteria bacterium CG09_land_8_20_14_0_10_49_15</name>
    <dbReference type="NCBI Taxonomy" id="1974482"/>
    <lineage>
        <taxon>Bacteria</taxon>
        <taxon>Candidatus Shapironibacteriota</taxon>
    </lineage>
</organism>
<dbReference type="GO" id="GO:0046872">
    <property type="term" value="F:metal ion binding"/>
    <property type="evidence" value="ECO:0007669"/>
    <property type="project" value="UniProtKB-KW"/>
</dbReference>
<keyword evidence="2" id="KW-0004">4Fe-4S</keyword>
<gene>
    <name evidence="9" type="ORF">COT66_00345</name>
</gene>
<keyword evidence="6" id="KW-0408">Iron</keyword>
<dbReference type="InterPro" id="IPR007197">
    <property type="entry name" value="rSAM"/>
</dbReference>
<dbReference type="InterPro" id="IPR006638">
    <property type="entry name" value="Elp3/MiaA/NifB-like_rSAM"/>
</dbReference>
<dbReference type="PROSITE" id="PS01305">
    <property type="entry name" value="MOAA_NIFB_PQQE"/>
    <property type="match status" value="1"/>
</dbReference>
<dbReference type="InterPro" id="IPR050377">
    <property type="entry name" value="Radical_SAM_PqqE_MftC-like"/>
</dbReference>
<dbReference type="GO" id="GO:0051539">
    <property type="term" value="F:4 iron, 4 sulfur cluster binding"/>
    <property type="evidence" value="ECO:0007669"/>
    <property type="project" value="UniProtKB-KW"/>
</dbReference>
<evidence type="ECO:0000259" key="8">
    <source>
        <dbReference type="PROSITE" id="PS51918"/>
    </source>
</evidence>
<comment type="cofactor">
    <cofactor evidence="1">
        <name>[4Fe-4S] cluster</name>
        <dbReference type="ChEBI" id="CHEBI:49883"/>
    </cofactor>
</comment>
<keyword evidence="5" id="KW-0560">Oxidoreductase</keyword>
<accession>A0A2M6XBK6</accession>
<evidence type="ECO:0000313" key="10">
    <source>
        <dbReference type="Proteomes" id="UP000231214"/>
    </source>
</evidence>
<evidence type="ECO:0000256" key="5">
    <source>
        <dbReference type="ARBA" id="ARBA00023002"/>
    </source>
</evidence>
<dbReference type="InterPro" id="IPR013785">
    <property type="entry name" value="Aldolase_TIM"/>
</dbReference>
<protein>
    <recommendedName>
        <fullName evidence="8">Radical SAM core domain-containing protein</fullName>
    </recommendedName>
</protein>
<dbReference type="Proteomes" id="UP000231214">
    <property type="component" value="Unassembled WGS sequence"/>
</dbReference>
<evidence type="ECO:0000256" key="2">
    <source>
        <dbReference type="ARBA" id="ARBA00022485"/>
    </source>
</evidence>
<proteinExistence type="predicted"/>
<dbReference type="SMART" id="SM00729">
    <property type="entry name" value="Elp3"/>
    <property type="match status" value="1"/>
</dbReference>
<comment type="caution">
    <text evidence="9">The sequence shown here is derived from an EMBL/GenBank/DDBJ whole genome shotgun (WGS) entry which is preliminary data.</text>
</comment>
<dbReference type="AlphaFoldDB" id="A0A2M6XBK6"/>
<dbReference type="InterPro" id="IPR058240">
    <property type="entry name" value="rSAM_sf"/>
</dbReference>
<evidence type="ECO:0000256" key="4">
    <source>
        <dbReference type="ARBA" id="ARBA00022723"/>
    </source>
</evidence>
<dbReference type="InterPro" id="IPR000385">
    <property type="entry name" value="MoaA_NifB_PqqE_Fe-S-bd_CS"/>
</dbReference>
<evidence type="ECO:0000256" key="7">
    <source>
        <dbReference type="ARBA" id="ARBA00023014"/>
    </source>
</evidence>
<dbReference type="EMBL" id="PEZK01000007">
    <property type="protein sequence ID" value="PIU02395.1"/>
    <property type="molecule type" value="Genomic_DNA"/>
</dbReference>
<evidence type="ECO:0000256" key="3">
    <source>
        <dbReference type="ARBA" id="ARBA00022691"/>
    </source>
</evidence>
<feature type="non-terminal residue" evidence="9">
    <location>
        <position position="297"/>
    </location>
</feature>
<reference evidence="10" key="1">
    <citation type="submission" date="2017-09" db="EMBL/GenBank/DDBJ databases">
        <title>Depth-based differentiation of microbial function through sediment-hosted aquifers and enrichment of novel symbionts in the deep terrestrial subsurface.</title>
        <authorList>
            <person name="Probst A.J."/>
            <person name="Ladd B."/>
            <person name="Jarett J.K."/>
            <person name="Geller-Mcgrath D.E."/>
            <person name="Sieber C.M.K."/>
            <person name="Emerson J.B."/>
            <person name="Anantharaman K."/>
            <person name="Thomas B.C."/>
            <person name="Malmstrom R."/>
            <person name="Stieglmeier M."/>
            <person name="Klingl A."/>
            <person name="Woyke T."/>
            <person name="Ryan C.M."/>
            <person name="Banfield J.F."/>
        </authorList>
    </citation>
    <scope>NUCLEOTIDE SEQUENCE [LARGE SCALE GENOMIC DNA]</scope>
</reference>
<keyword evidence="3" id="KW-0949">S-adenosyl-L-methionine</keyword>
<feature type="domain" description="Radical SAM core" evidence="8">
    <location>
        <begin position="41"/>
        <end position="268"/>
    </location>
</feature>
<keyword evidence="4" id="KW-0479">Metal-binding</keyword>
<dbReference type="PANTHER" id="PTHR11228:SF7">
    <property type="entry name" value="PQQA PEPTIDE CYCLASE"/>
    <property type="match status" value="1"/>
</dbReference>
<dbReference type="SFLD" id="SFLDG01386">
    <property type="entry name" value="main_SPASM_domain-containing"/>
    <property type="match status" value="1"/>
</dbReference>
<evidence type="ECO:0000256" key="6">
    <source>
        <dbReference type="ARBA" id="ARBA00023004"/>
    </source>
</evidence>
<dbReference type="GO" id="GO:0032324">
    <property type="term" value="P:molybdopterin cofactor biosynthetic process"/>
    <property type="evidence" value="ECO:0007669"/>
    <property type="project" value="UniProtKB-ARBA"/>
</dbReference>
<dbReference type="SUPFAM" id="SSF102114">
    <property type="entry name" value="Radical SAM enzymes"/>
    <property type="match status" value="1"/>
</dbReference>
<dbReference type="GO" id="GO:0016491">
    <property type="term" value="F:oxidoreductase activity"/>
    <property type="evidence" value="ECO:0007669"/>
    <property type="project" value="UniProtKB-KW"/>
</dbReference>
<name>A0A2M6XBK6_9BACT</name>
<dbReference type="SFLD" id="SFLDS00029">
    <property type="entry name" value="Radical_SAM"/>
    <property type="match status" value="1"/>
</dbReference>
<dbReference type="PANTHER" id="PTHR11228">
    <property type="entry name" value="RADICAL SAM DOMAIN PROTEIN"/>
    <property type="match status" value="1"/>
</dbReference>
<evidence type="ECO:0000256" key="1">
    <source>
        <dbReference type="ARBA" id="ARBA00001966"/>
    </source>
</evidence>
<sequence>MRREYRHLLLAKAREKQFGYLFHQVYKLPLVWAGAKLSRAFTGPVQAVLIVTYRCNLRCRMCDLWQRPKEANQPELDSAAFKKVIKDLAALRTTGVGFTGGEPLLRKDLFQLIGYAHRQGLATHLATNGLLLNSKNIQVLLGSGLDALSVSLDGPTAAIHDFVRGKKGTFKKVLKNLRTLDARRRRSNNKLSVVVNCALSSFNAAAVLELVKKVPRLGVDSIGFIPVQPSGLAKRRSRNWPQLQIRREKKINKIIDELIRVKKKHPKLIDNTVDYLSLMKDFFAGKSLPIVCLVGYH</sequence>